<feature type="transmembrane region" description="Helical" evidence="10">
    <location>
        <begin position="434"/>
        <end position="451"/>
    </location>
</feature>
<keyword evidence="4 10" id="KW-0812">Transmembrane</keyword>
<proteinExistence type="inferred from homology"/>
<gene>
    <name evidence="12" type="ORF">Z520_07101</name>
</gene>
<evidence type="ECO:0000256" key="1">
    <source>
        <dbReference type="ARBA" id="ARBA00004477"/>
    </source>
</evidence>
<protein>
    <recommendedName>
        <fullName evidence="8 10">Man(5)GlcNAc(2)-PP-dolichol translocation protein RFT1</fullName>
    </recommendedName>
</protein>
<comment type="pathway">
    <text evidence="2">Protein modification; protein glycosylation.</text>
</comment>
<feature type="transmembrane region" description="Helical" evidence="10">
    <location>
        <begin position="12"/>
        <end position="36"/>
    </location>
</feature>
<evidence type="ECO:0000256" key="11">
    <source>
        <dbReference type="SAM" id="MobiDB-lite"/>
    </source>
</evidence>
<dbReference type="STRING" id="1442371.A0A0D2JU19"/>
<comment type="function">
    <text evidence="9 10">Intramembrane glycolipid transporter that operates in the biosynthetic pathway of dolichol-linked oligosaccharides, the glycan precursors employed in protein asparagine (N)-glycosylation. The sequential addition of sugars to dolichol pyrophosphate produces dolichol-linked oligosaccharides containing fourteen sugars, including two GlcNAcs, nine mannoses and three glucoses. Once assembled, the oligosaccharide is transferred from the lipid to nascent proteins by oligosaccharyltransferases. The assembly of dolichol-linked oligosaccharides begins on the cytosolic side of the endoplasmic reticulum membrane and finishes in its lumen. RFT1 could mediate the translocation of the cytosolically oriented intermediate DolPP-GlcNAc2Man5, produced by ALG11, into the ER lumen where dolichol-linked oligosaccharides assembly continues. However, the intramembrane lipid transporter activity could not be confirmed in vitro.</text>
</comment>
<name>A0A0D2JU19_9EURO</name>
<dbReference type="RefSeq" id="XP_016631110.1">
    <property type="nucleotide sequence ID" value="XM_016777600.1"/>
</dbReference>
<reference evidence="12 13" key="1">
    <citation type="submission" date="2015-01" db="EMBL/GenBank/DDBJ databases">
        <title>The Genome Sequence of Fonsecaea multimorphosa CBS 102226.</title>
        <authorList>
            <consortium name="The Broad Institute Genomics Platform"/>
            <person name="Cuomo C."/>
            <person name="de Hoog S."/>
            <person name="Gorbushina A."/>
            <person name="Stielow B."/>
            <person name="Teixiera M."/>
            <person name="Abouelleil A."/>
            <person name="Chapman S.B."/>
            <person name="Priest M."/>
            <person name="Young S.K."/>
            <person name="Wortman J."/>
            <person name="Nusbaum C."/>
            <person name="Birren B."/>
        </authorList>
    </citation>
    <scope>NUCLEOTIDE SEQUENCE [LARGE SCALE GENOMIC DNA]</scope>
    <source>
        <strain evidence="12 13">CBS 102226</strain>
    </source>
</reference>
<comment type="subcellular location">
    <subcellularLocation>
        <location evidence="1 10">Endoplasmic reticulum membrane</location>
        <topology evidence="1 10">Multi-pass membrane protein</topology>
    </subcellularLocation>
</comment>
<feature type="region of interest" description="Disordered" evidence="11">
    <location>
        <begin position="318"/>
        <end position="346"/>
    </location>
</feature>
<keyword evidence="7 10" id="KW-0472">Membrane</keyword>
<feature type="transmembrane region" description="Helical" evidence="10">
    <location>
        <begin position="42"/>
        <end position="61"/>
    </location>
</feature>
<evidence type="ECO:0000256" key="7">
    <source>
        <dbReference type="ARBA" id="ARBA00023136"/>
    </source>
</evidence>
<evidence type="ECO:0000256" key="2">
    <source>
        <dbReference type="ARBA" id="ARBA00004922"/>
    </source>
</evidence>
<dbReference type="AlphaFoldDB" id="A0A0D2JU19"/>
<feature type="transmembrane region" description="Helical" evidence="10">
    <location>
        <begin position="139"/>
        <end position="159"/>
    </location>
</feature>
<evidence type="ECO:0000313" key="13">
    <source>
        <dbReference type="Proteomes" id="UP000053411"/>
    </source>
</evidence>
<feature type="transmembrane region" description="Helical" evidence="10">
    <location>
        <begin position="540"/>
        <end position="559"/>
    </location>
</feature>
<dbReference type="VEuPathDB" id="FungiDB:Z520_07101"/>
<feature type="transmembrane region" description="Helical" evidence="10">
    <location>
        <begin position="171"/>
        <end position="192"/>
    </location>
</feature>
<dbReference type="PANTHER" id="PTHR13117:SF5">
    <property type="entry name" value="PROTEIN RFT1 HOMOLOG"/>
    <property type="match status" value="1"/>
</dbReference>
<dbReference type="InterPro" id="IPR007594">
    <property type="entry name" value="RFT1"/>
</dbReference>
<evidence type="ECO:0000256" key="5">
    <source>
        <dbReference type="ARBA" id="ARBA00022824"/>
    </source>
</evidence>
<organism evidence="12 13">
    <name type="scientific">Fonsecaea multimorphosa CBS 102226</name>
    <dbReference type="NCBI Taxonomy" id="1442371"/>
    <lineage>
        <taxon>Eukaryota</taxon>
        <taxon>Fungi</taxon>
        <taxon>Dikarya</taxon>
        <taxon>Ascomycota</taxon>
        <taxon>Pezizomycotina</taxon>
        <taxon>Eurotiomycetes</taxon>
        <taxon>Chaetothyriomycetidae</taxon>
        <taxon>Chaetothyriales</taxon>
        <taxon>Herpotrichiellaceae</taxon>
        <taxon>Fonsecaea</taxon>
    </lineage>
</organism>
<feature type="transmembrane region" description="Helical" evidence="10">
    <location>
        <begin position="198"/>
        <end position="219"/>
    </location>
</feature>
<dbReference type="Proteomes" id="UP000053411">
    <property type="component" value="Unassembled WGS sequence"/>
</dbReference>
<evidence type="ECO:0000256" key="3">
    <source>
        <dbReference type="ARBA" id="ARBA00010288"/>
    </source>
</evidence>
<keyword evidence="6 10" id="KW-1133">Transmembrane helix</keyword>
<dbReference type="GeneID" id="27712847"/>
<dbReference type="OrthoDB" id="9979195at2759"/>
<keyword evidence="10" id="KW-0813">Transport</keyword>
<dbReference type="Pfam" id="PF04506">
    <property type="entry name" value="Rft-1"/>
    <property type="match status" value="1"/>
</dbReference>
<evidence type="ECO:0000256" key="10">
    <source>
        <dbReference type="RuleBase" id="RU365067"/>
    </source>
</evidence>
<evidence type="ECO:0000313" key="12">
    <source>
        <dbReference type="EMBL" id="KIX96987.1"/>
    </source>
</evidence>
<evidence type="ECO:0000256" key="8">
    <source>
        <dbReference type="ARBA" id="ARBA00044793"/>
    </source>
</evidence>
<dbReference type="GO" id="GO:0034203">
    <property type="term" value="P:glycolipid translocation"/>
    <property type="evidence" value="ECO:0007669"/>
    <property type="project" value="TreeGrafter"/>
</dbReference>
<keyword evidence="13" id="KW-1185">Reference proteome</keyword>
<sequence length="598" mass="65333">MSDAEESRQAGSGTFLLILIQVASRALTFVGNQILLRFLSPSLLGIAVQLELVSVTSLYFARESLRVALQRPRPSTPSTDATSTEKQYRKVVGAETQTVINLSHLAVLLGLVISTLFGFSYIRSAPDEVLDSPYFDVSFQIYAAATLVELLAEPAFVVIQQKALYKDRARAETCAAMARCLSACIVAVLLHQEGLAPSILPFAVGQVAYAFTLLALYFLPILKLSRAEKFSLVPKRILSASSDQTYYLKLFHKAILSLAATMYMQSIFKLLLTQGDALIMSFFSTLADQGAFALASNYGGLLARLVFQPVEESSRNTFGRLLSPSPSSSTKSPPSSDSQKQMTPNQNTDTHLGLSYLFTTLHVYLLFSLPLISLAPSILPLLIPYVLSPQWRTPATSLLLSTYCYYIPLMAVNGILDAFVTSVASPAQLRSQSLWMLAFTGIYGVAAWVMLKMWRMGSVGLVAANMVNMGVRILWSLWFLRAWVTQREDESGQKGLARTTMVGDVMPAKASMAVTLLVMLGLRMNSANTTPDAGKGELNIQFLGIWISGAVILGSTILITEREFLLQLLESILPQRLAAKIPGFLKPSSTKSTREAAK</sequence>
<evidence type="ECO:0000256" key="9">
    <source>
        <dbReference type="ARBA" id="ARBA00045912"/>
    </source>
</evidence>
<dbReference type="PANTHER" id="PTHR13117">
    <property type="entry name" value="ENDOPLASMIC RETICULUM MULTISPAN TRANSMEMBRANE PROTEIN-RELATED"/>
    <property type="match status" value="1"/>
</dbReference>
<evidence type="ECO:0000256" key="4">
    <source>
        <dbReference type="ARBA" id="ARBA00022692"/>
    </source>
</evidence>
<dbReference type="GO" id="GO:0005789">
    <property type="term" value="C:endoplasmic reticulum membrane"/>
    <property type="evidence" value="ECO:0007669"/>
    <property type="project" value="UniProtKB-SubCell"/>
</dbReference>
<feature type="transmembrane region" description="Helical" evidence="10">
    <location>
        <begin position="363"/>
        <end position="385"/>
    </location>
</feature>
<feature type="compositionally biased region" description="Low complexity" evidence="11">
    <location>
        <begin position="323"/>
        <end position="338"/>
    </location>
</feature>
<dbReference type="GO" id="GO:0006488">
    <property type="term" value="P:dolichol-linked oligosaccharide biosynthetic process"/>
    <property type="evidence" value="ECO:0007669"/>
    <property type="project" value="InterPro"/>
</dbReference>
<feature type="transmembrane region" description="Helical" evidence="10">
    <location>
        <begin position="457"/>
        <end position="480"/>
    </location>
</feature>
<keyword evidence="5 10" id="KW-0256">Endoplasmic reticulum</keyword>
<dbReference type="EMBL" id="KN848075">
    <property type="protein sequence ID" value="KIX96987.1"/>
    <property type="molecule type" value="Genomic_DNA"/>
</dbReference>
<comment type="similarity">
    <text evidence="3 10">Belongs to the RFT1 family.</text>
</comment>
<feature type="transmembrane region" description="Helical" evidence="10">
    <location>
        <begin position="501"/>
        <end position="520"/>
    </location>
</feature>
<feature type="transmembrane region" description="Helical" evidence="10">
    <location>
        <begin position="99"/>
        <end position="119"/>
    </location>
</feature>
<evidence type="ECO:0000256" key="6">
    <source>
        <dbReference type="ARBA" id="ARBA00022989"/>
    </source>
</evidence>
<feature type="transmembrane region" description="Helical" evidence="10">
    <location>
        <begin position="405"/>
        <end position="427"/>
    </location>
</feature>
<accession>A0A0D2JU19</accession>